<organism evidence="2 3">
    <name type="scientific">Solanum commersonii</name>
    <name type="common">Commerson's wild potato</name>
    <name type="synonym">Commerson's nightshade</name>
    <dbReference type="NCBI Taxonomy" id="4109"/>
    <lineage>
        <taxon>Eukaryota</taxon>
        <taxon>Viridiplantae</taxon>
        <taxon>Streptophyta</taxon>
        <taxon>Embryophyta</taxon>
        <taxon>Tracheophyta</taxon>
        <taxon>Spermatophyta</taxon>
        <taxon>Magnoliopsida</taxon>
        <taxon>eudicotyledons</taxon>
        <taxon>Gunneridae</taxon>
        <taxon>Pentapetalae</taxon>
        <taxon>asterids</taxon>
        <taxon>lamiids</taxon>
        <taxon>Solanales</taxon>
        <taxon>Solanaceae</taxon>
        <taxon>Solanoideae</taxon>
        <taxon>Solaneae</taxon>
        <taxon>Solanum</taxon>
    </lineage>
</organism>
<dbReference type="Proteomes" id="UP000824120">
    <property type="component" value="Chromosome 6"/>
</dbReference>
<dbReference type="SUPFAM" id="SSF64005">
    <property type="entry name" value="Undecaprenyl diphosphate synthase"/>
    <property type="match status" value="1"/>
</dbReference>
<feature type="non-terminal residue" evidence="2">
    <location>
        <position position="1"/>
    </location>
</feature>
<evidence type="ECO:0000256" key="1">
    <source>
        <dbReference type="ARBA" id="ARBA00022679"/>
    </source>
</evidence>
<keyword evidence="1" id="KW-0808">Transferase</keyword>
<dbReference type="InterPro" id="IPR001441">
    <property type="entry name" value="UPP_synth-like"/>
</dbReference>
<accession>A0A9J5YPX1</accession>
<dbReference type="PANTHER" id="PTHR10291:SF16">
    <property type="entry name" value="(2Z,6Z)-FARNESYL DIPHOSPHATE SYNTHASE CPT6, CHLOROPLASTIC"/>
    <property type="match status" value="1"/>
</dbReference>
<dbReference type="Gene3D" id="3.40.1180.10">
    <property type="entry name" value="Decaprenyl diphosphate synthase-like"/>
    <property type="match status" value="1"/>
</dbReference>
<name>A0A9J5YPX1_SOLCO</name>
<dbReference type="GO" id="GO:0016094">
    <property type="term" value="P:polyprenol biosynthetic process"/>
    <property type="evidence" value="ECO:0007669"/>
    <property type="project" value="TreeGrafter"/>
</dbReference>
<keyword evidence="3" id="KW-1185">Reference proteome</keyword>
<dbReference type="Pfam" id="PF01255">
    <property type="entry name" value="Prenyltransf"/>
    <property type="match status" value="1"/>
</dbReference>
<dbReference type="OrthoDB" id="1257274at2759"/>
<protein>
    <submittedName>
        <fullName evidence="2">Uncharacterized protein</fullName>
    </submittedName>
</protein>
<dbReference type="PANTHER" id="PTHR10291">
    <property type="entry name" value="DEHYDRODOLICHYL DIPHOSPHATE SYNTHASE FAMILY MEMBER"/>
    <property type="match status" value="1"/>
</dbReference>
<comment type="caution">
    <text evidence="2">The sequence shown here is derived from an EMBL/GenBank/DDBJ whole genome shotgun (WGS) entry which is preliminary data.</text>
</comment>
<dbReference type="GO" id="GO:0009570">
    <property type="term" value="C:chloroplast stroma"/>
    <property type="evidence" value="ECO:0007669"/>
    <property type="project" value="TreeGrafter"/>
</dbReference>
<sequence length="88" mass="9649">MSSLLVGRTISKSSYNLGITLIIKLIPKHVAIIMDDNRRWAKARGLAVQEGHKFLTLNHTNICNISSKLGIQVITALLSLIMKTGPIP</sequence>
<dbReference type="GO" id="GO:0009409">
    <property type="term" value="P:response to cold"/>
    <property type="evidence" value="ECO:0007669"/>
    <property type="project" value="TreeGrafter"/>
</dbReference>
<dbReference type="AlphaFoldDB" id="A0A9J5YPX1"/>
<dbReference type="GO" id="GO:0045547">
    <property type="term" value="F:ditrans,polycis-polyprenyl diphosphate synthase [(2E,6E)-farnesyl diphosphate specific] activity"/>
    <property type="evidence" value="ECO:0007669"/>
    <property type="project" value="TreeGrafter"/>
</dbReference>
<dbReference type="InterPro" id="IPR036424">
    <property type="entry name" value="UPP_synth-like_sf"/>
</dbReference>
<reference evidence="2 3" key="1">
    <citation type="submission" date="2020-09" db="EMBL/GenBank/DDBJ databases">
        <title>De no assembly of potato wild relative species, Solanum commersonii.</title>
        <authorList>
            <person name="Cho K."/>
        </authorList>
    </citation>
    <scope>NUCLEOTIDE SEQUENCE [LARGE SCALE GENOMIC DNA]</scope>
    <source>
        <strain evidence="2">LZ3.2</strain>
        <tissue evidence="2">Leaf</tissue>
    </source>
</reference>
<proteinExistence type="predicted"/>
<evidence type="ECO:0000313" key="3">
    <source>
        <dbReference type="Proteomes" id="UP000824120"/>
    </source>
</evidence>
<dbReference type="GO" id="GO:0009668">
    <property type="term" value="P:plastid membrane organization"/>
    <property type="evidence" value="ECO:0007669"/>
    <property type="project" value="TreeGrafter"/>
</dbReference>
<gene>
    <name evidence="2" type="ORF">H5410_032534</name>
</gene>
<dbReference type="EMBL" id="JACXVP010000006">
    <property type="protein sequence ID" value="KAG5601164.1"/>
    <property type="molecule type" value="Genomic_DNA"/>
</dbReference>
<evidence type="ECO:0000313" key="2">
    <source>
        <dbReference type="EMBL" id="KAG5601164.1"/>
    </source>
</evidence>